<proteinExistence type="predicted"/>
<evidence type="ECO:0000313" key="1">
    <source>
        <dbReference type="EMBL" id="AWU95653.1"/>
    </source>
</evidence>
<accession>A0A2U9S9W3</accession>
<geneLocation type="plasmid" evidence="1 2">
    <name>unnamed1</name>
</geneLocation>
<organism evidence="1 2">
    <name type="scientific">Azospirillum ramasamyi</name>
    <dbReference type="NCBI Taxonomy" id="682998"/>
    <lineage>
        <taxon>Bacteria</taxon>
        <taxon>Pseudomonadati</taxon>
        <taxon>Pseudomonadota</taxon>
        <taxon>Alphaproteobacteria</taxon>
        <taxon>Rhodospirillales</taxon>
        <taxon>Azospirillaceae</taxon>
        <taxon>Azospirillum</taxon>
    </lineage>
</organism>
<dbReference type="Proteomes" id="UP000249605">
    <property type="component" value="Plasmid unnamed1"/>
</dbReference>
<protein>
    <submittedName>
        <fullName evidence="1">Uncharacterized protein</fullName>
    </submittedName>
</protein>
<sequence>MGIRSVRHHGASYNLGFDRQGGRWHVEFARMEGKTLVIFISRDRSRRAVIRAVHAAIKGDRRKADSRA</sequence>
<keyword evidence="1" id="KW-0614">Plasmid</keyword>
<reference evidence="1 2" key="1">
    <citation type="submission" date="2018-06" db="EMBL/GenBank/DDBJ databases">
        <title>Complete genome sequencing of Azospirillum sp. M2T2B2.</title>
        <authorList>
            <person name="Heo J."/>
            <person name="Kim S.-J."/>
            <person name="Kwon S.-W."/>
            <person name="Anandham R."/>
        </authorList>
    </citation>
    <scope>NUCLEOTIDE SEQUENCE [LARGE SCALE GENOMIC DNA]</scope>
    <source>
        <strain evidence="1 2">M2T2B2</strain>
        <plasmid evidence="1 2">unnamed1</plasmid>
    </source>
</reference>
<dbReference type="KEGG" id="azm:DM194_15260"/>
<keyword evidence="2" id="KW-1185">Reference proteome</keyword>
<dbReference type="EMBL" id="CP029830">
    <property type="protein sequence ID" value="AWU95653.1"/>
    <property type="molecule type" value="Genomic_DNA"/>
</dbReference>
<gene>
    <name evidence="1" type="ORF">DM194_15260</name>
</gene>
<evidence type="ECO:0000313" key="2">
    <source>
        <dbReference type="Proteomes" id="UP000249605"/>
    </source>
</evidence>
<dbReference type="AlphaFoldDB" id="A0A2U9S9W3"/>
<name>A0A2U9S9W3_9PROT</name>